<keyword evidence="1" id="KW-1133">Transmembrane helix</keyword>
<evidence type="ECO:0000313" key="2">
    <source>
        <dbReference type="EMBL" id="VDL93528.1"/>
    </source>
</evidence>
<keyword evidence="1" id="KW-0812">Transmembrane</keyword>
<evidence type="ECO:0000256" key="1">
    <source>
        <dbReference type="SAM" id="Phobius"/>
    </source>
</evidence>
<gene>
    <name evidence="2" type="ORF">SSLN_LOCUS7143</name>
</gene>
<feature type="transmembrane region" description="Helical" evidence="1">
    <location>
        <begin position="39"/>
        <end position="65"/>
    </location>
</feature>
<accession>A0A183SSE5</accession>
<feature type="transmembrane region" description="Helical" evidence="1">
    <location>
        <begin position="12"/>
        <end position="32"/>
    </location>
</feature>
<dbReference type="SUPFAM" id="SSF103473">
    <property type="entry name" value="MFS general substrate transporter"/>
    <property type="match status" value="1"/>
</dbReference>
<evidence type="ECO:0000313" key="3">
    <source>
        <dbReference type="Proteomes" id="UP000275846"/>
    </source>
</evidence>
<dbReference type="WBParaSite" id="SSLN_0000737801-mRNA-1">
    <property type="protein sequence ID" value="SSLN_0000737801-mRNA-1"/>
    <property type="gene ID" value="SSLN_0000737801"/>
</dbReference>
<dbReference type="AlphaFoldDB" id="A0A183SSE5"/>
<reference evidence="2 3" key="2">
    <citation type="submission" date="2018-11" db="EMBL/GenBank/DDBJ databases">
        <authorList>
            <consortium name="Pathogen Informatics"/>
        </authorList>
    </citation>
    <scope>NUCLEOTIDE SEQUENCE [LARGE SCALE GENOMIC DNA]</scope>
    <source>
        <strain evidence="2 3">NST_G2</strain>
    </source>
</reference>
<keyword evidence="3" id="KW-1185">Reference proteome</keyword>
<keyword evidence="1" id="KW-0472">Membrane</keyword>
<dbReference type="InterPro" id="IPR036259">
    <property type="entry name" value="MFS_trans_sf"/>
</dbReference>
<evidence type="ECO:0000313" key="4">
    <source>
        <dbReference type="WBParaSite" id="SSLN_0000737801-mRNA-1"/>
    </source>
</evidence>
<dbReference type="OrthoDB" id="410267at2759"/>
<name>A0A183SSE5_SCHSO</name>
<proteinExistence type="predicted"/>
<protein>
    <submittedName>
        <fullName evidence="4">Aa_trans domain-containing protein</fullName>
    </submittedName>
</protein>
<dbReference type="EMBL" id="UYSU01034006">
    <property type="protein sequence ID" value="VDL93528.1"/>
    <property type="molecule type" value="Genomic_DNA"/>
</dbReference>
<organism evidence="4">
    <name type="scientific">Schistocephalus solidus</name>
    <name type="common">Tapeworm</name>
    <dbReference type="NCBI Taxonomy" id="70667"/>
    <lineage>
        <taxon>Eukaryota</taxon>
        <taxon>Metazoa</taxon>
        <taxon>Spiralia</taxon>
        <taxon>Lophotrochozoa</taxon>
        <taxon>Platyhelminthes</taxon>
        <taxon>Cestoda</taxon>
        <taxon>Eucestoda</taxon>
        <taxon>Diphyllobothriidea</taxon>
        <taxon>Diphyllobothriidae</taxon>
        <taxon>Schistocephalus</taxon>
    </lineage>
</organism>
<dbReference type="Proteomes" id="UP000275846">
    <property type="component" value="Unassembled WGS sequence"/>
</dbReference>
<sequence length="145" mass="16378">MPVCFLLKQIPLITTFLIWSVSYVVLPFLGCIEHAGRYLFGVCVVTMFICFSGVFVLSMCAISEIFGPRHFALAFGLVSTAVPFDMFVELPGRNFGCSDENYSFIWKNGEKLLTRLREHKLAMRRLDPNSRVTTNIGETGHTLDM</sequence>
<reference evidence="4" key="1">
    <citation type="submission" date="2016-06" db="UniProtKB">
        <authorList>
            <consortium name="WormBaseParasite"/>
        </authorList>
    </citation>
    <scope>IDENTIFICATION</scope>
</reference>